<dbReference type="AlphaFoldDB" id="Q68Y44"/>
<organism evidence="1 2">
    <name type="scientific">Oryza sativa subsp. japonica</name>
    <name type="common">Rice</name>
    <dbReference type="NCBI Taxonomy" id="39947"/>
    <lineage>
        <taxon>Eukaryota</taxon>
        <taxon>Viridiplantae</taxon>
        <taxon>Streptophyta</taxon>
        <taxon>Embryophyta</taxon>
        <taxon>Tracheophyta</taxon>
        <taxon>Spermatophyta</taxon>
        <taxon>Magnoliopsida</taxon>
        <taxon>Liliopsida</taxon>
        <taxon>Poales</taxon>
        <taxon>Poaceae</taxon>
        <taxon>BOP clade</taxon>
        <taxon>Oryzoideae</taxon>
        <taxon>Oryzeae</taxon>
        <taxon>Oryzinae</taxon>
        <taxon>Oryza</taxon>
        <taxon>Oryza sativa</taxon>
    </lineage>
</organism>
<gene>
    <name evidence="1" type="ORF">P0022D06.10</name>
</gene>
<reference evidence="2" key="2">
    <citation type="journal article" date="2008" name="Nucleic Acids Res.">
        <title>The rice annotation project database (RAP-DB): 2008 update.</title>
        <authorList>
            <consortium name="The rice annotation project (RAP)"/>
        </authorList>
    </citation>
    <scope>GENOME REANNOTATION</scope>
    <source>
        <strain evidence="2">cv. Nipponbare</strain>
    </source>
</reference>
<accession>Q68Y44</accession>
<dbReference type="Proteomes" id="UP000000763">
    <property type="component" value="Chromosome 5"/>
</dbReference>
<name>Q68Y44_ORYSJ</name>
<sequence length="72" mass="8291">MTVLALILAPSREVGKPNFRLHGLVNMHGENSYTTRSYMVVSVYDMSDLELHRVEEAEEERNERGRSKITVK</sequence>
<evidence type="ECO:0000313" key="2">
    <source>
        <dbReference type="Proteomes" id="UP000000763"/>
    </source>
</evidence>
<evidence type="ECO:0000313" key="1">
    <source>
        <dbReference type="EMBL" id="AAU03108.1"/>
    </source>
</evidence>
<reference evidence="2" key="1">
    <citation type="journal article" date="2005" name="Nature">
        <title>The map-based sequence of the rice genome.</title>
        <authorList>
            <consortium name="International rice genome sequencing project (IRGSP)"/>
            <person name="Matsumoto T."/>
            <person name="Wu J."/>
            <person name="Kanamori H."/>
            <person name="Katayose Y."/>
            <person name="Fujisawa M."/>
            <person name="Namiki N."/>
            <person name="Mizuno H."/>
            <person name="Yamamoto K."/>
            <person name="Antonio B.A."/>
            <person name="Baba T."/>
            <person name="Sakata K."/>
            <person name="Nagamura Y."/>
            <person name="Aoki H."/>
            <person name="Arikawa K."/>
            <person name="Arita K."/>
            <person name="Bito T."/>
            <person name="Chiden Y."/>
            <person name="Fujitsuka N."/>
            <person name="Fukunaka R."/>
            <person name="Hamada M."/>
            <person name="Harada C."/>
            <person name="Hayashi A."/>
            <person name="Hijishita S."/>
            <person name="Honda M."/>
            <person name="Hosokawa S."/>
            <person name="Ichikawa Y."/>
            <person name="Idonuma A."/>
            <person name="Iijima M."/>
            <person name="Ikeda M."/>
            <person name="Ikeno M."/>
            <person name="Ito K."/>
            <person name="Ito S."/>
            <person name="Ito T."/>
            <person name="Ito Y."/>
            <person name="Ito Y."/>
            <person name="Iwabuchi A."/>
            <person name="Kamiya K."/>
            <person name="Karasawa W."/>
            <person name="Kurita K."/>
            <person name="Katagiri S."/>
            <person name="Kikuta A."/>
            <person name="Kobayashi H."/>
            <person name="Kobayashi N."/>
            <person name="Machita K."/>
            <person name="Maehara T."/>
            <person name="Masukawa M."/>
            <person name="Mizubayashi T."/>
            <person name="Mukai Y."/>
            <person name="Nagasaki H."/>
            <person name="Nagata Y."/>
            <person name="Naito S."/>
            <person name="Nakashima M."/>
            <person name="Nakama Y."/>
            <person name="Nakamichi Y."/>
            <person name="Nakamura M."/>
            <person name="Meguro A."/>
            <person name="Negishi M."/>
            <person name="Ohta I."/>
            <person name="Ohta T."/>
            <person name="Okamoto M."/>
            <person name="Ono N."/>
            <person name="Saji S."/>
            <person name="Sakaguchi M."/>
            <person name="Sakai K."/>
            <person name="Shibata M."/>
            <person name="Shimokawa T."/>
            <person name="Song J."/>
            <person name="Takazaki Y."/>
            <person name="Terasawa K."/>
            <person name="Tsugane M."/>
            <person name="Tsuji K."/>
            <person name="Ueda S."/>
            <person name="Waki K."/>
            <person name="Yamagata H."/>
            <person name="Yamamoto M."/>
            <person name="Yamamoto S."/>
            <person name="Yamane H."/>
            <person name="Yoshiki S."/>
            <person name="Yoshihara R."/>
            <person name="Yukawa K."/>
            <person name="Zhong H."/>
            <person name="Yano M."/>
            <person name="Yuan Q."/>
            <person name="Ouyang S."/>
            <person name="Liu J."/>
            <person name="Jones K.M."/>
            <person name="Gansberger K."/>
            <person name="Moffat K."/>
            <person name="Hill J."/>
            <person name="Bera J."/>
            <person name="Fadrosh D."/>
            <person name="Jin S."/>
            <person name="Johri S."/>
            <person name="Kim M."/>
            <person name="Overton L."/>
            <person name="Reardon M."/>
            <person name="Tsitrin T."/>
            <person name="Vuong H."/>
            <person name="Weaver B."/>
            <person name="Ciecko A."/>
            <person name="Tallon L."/>
            <person name="Jackson J."/>
            <person name="Pai G."/>
            <person name="Aken S.V."/>
            <person name="Utterback T."/>
            <person name="Reidmuller S."/>
            <person name="Feldblyum T."/>
            <person name="Hsiao J."/>
            <person name="Zismann V."/>
            <person name="Iobst S."/>
            <person name="de Vazeille A.R."/>
            <person name="Buell C.R."/>
            <person name="Ying K."/>
            <person name="Li Y."/>
            <person name="Lu T."/>
            <person name="Huang Y."/>
            <person name="Zhao Q."/>
            <person name="Feng Q."/>
            <person name="Zhang L."/>
            <person name="Zhu J."/>
            <person name="Weng Q."/>
            <person name="Mu J."/>
            <person name="Lu Y."/>
            <person name="Fan D."/>
            <person name="Liu Y."/>
            <person name="Guan J."/>
            <person name="Zhang Y."/>
            <person name="Yu S."/>
            <person name="Liu X."/>
            <person name="Zhang Y."/>
            <person name="Hong G."/>
            <person name="Han B."/>
            <person name="Choisne N."/>
            <person name="Demange N."/>
            <person name="Orjeda G."/>
            <person name="Samain S."/>
            <person name="Cattolico L."/>
            <person name="Pelletier E."/>
            <person name="Couloux A."/>
            <person name="Segurens B."/>
            <person name="Wincker P."/>
            <person name="D'Hont A."/>
            <person name="Scarpelli C."/>
            <person name="Weissenbach J."/>
            <person name="Salanoubat M."/>
            <person name="Quetier F."/>
            <person name="Yu Y."/>
            <person name="Kim H.R."/>
            <person name="Rambo T."/>
            <person name="Currie J."/>
            <person name="Collura K."/>
            <person name="Luo M."/>
            <person name="Yang T."/>
            <person name="Ammiraju J.S.S."/>
            <person name="Engler F."/>
            <person name="Soderlund C."/>
            <person name="Wing R.A."/>
            <person name="Palmer L.E."/>
            <person name="de la Bastide M."/>
            <person name="Spiegel L."/>
            <person name="Nascimento L."/>
            <person name="Zutavern T."/>
            <person name="O'Shaughnessy A."/>
            <person name="Dike S."/>
            <person name="Dedhia N."/>
            <person name="Preston R."/>
            <person name="Balija V."/>
            <person name="McCombie W.R."/>
            <person name="Chow T."/>
            <person name="Chen H."/>
            <person name="Chung M."/>
            <person name="Chen C."/>
            <person name="Shaw J."/>
            <person name="Wu H."/>
            <person name="Hsiao K."/>
            <person name="Chao Y."/>
            <person name="Chu M."/>
            <person name="Cheng C."/>
            <person name="Hour A."/>
            <person name="Lee P."/>
            <person name="Lin S."/>
            <person name="Lin Y."/>
            <person name="Liou J."/>
            <person name="Liu S."/>
            <person name="Hsing Y."/>
            <person name="Raghuvanshi S."/>
            <person name="Mohanty A."/>
            <person name="Bharti A.K."/>
            <person name="Gaur A."/>
            <person name="Gupta V."/>
            <person name="Kumar D."/>
            <person name="Ravi V."/>
            <person name="Vij S."/>
            <person name="Kapur A."/>
            <person name="Khurana P."/>
            <person name="Khurana P."/>
            <person name="Khurana J.P."/>
            <person name="Tyagi A.K."/>
            <person name="Gaikwad K."/>
            <person name="Singh A."/>
            <person name="Dalal V."/>
            <person name="Srivastava S."/>
            <person name="Dixit A."/>
            <person name="Pal A.K."/>
            <person name="Ghazi I.A."/>
            <person name="Yadav M."/>
            <person name="Pandit A."/>
            <person name="Bhargava A."/>
            <person name="Sureshbabu K."/>
            <person name="Batra K."/>
            <person name="Sharma T.R."/>
            <person name="Mohapatra T."/>
            <person name="Singh N.K."/>
            <person name="Messing J."/>
            <person name="Nelson A.B."/>
            <person name="Fuks G."/>
            <person name="Kavchok S."/>
            <person name="Keizer G."/>
            <person name="Linton E."/>
            <person name="Llaca V."/>
            <person name="Song R."/>
            <person name="Tanyolac B."/>
            <person name="Young S."/>
            <person name="Ho-Il K."/>
            <person name="Hahn J.H."/>
            <person name="Sangsakoo G."/>
            <person name="Vanavichit A."/>
            <person name="de Mattos Luiz.A.T."/>
            <person name="Zimmer P.D."/>
            <person name="Malone G."/>
            <person name="Dellagostin O."/>
            <person name="de Oliveira A.C."/>
            <person name="Bevan M."/>
            <person name="Bancroft I."/>
            <person name="Minx P."/>
            <person name="Cordum H."/>
            <person name="Wilson R."/>
            <person name="Cheng Z."/>
            <person name="Jin W."/>
            <person name="Jiang J."/>
            <person name="Leong S.A."/>
            <person name="Iwama H."/>
            <person name="Gojobori T."/>
            <person name="Itoh T."/>
            <person name="Niimura Y."/>
            <person name="Fujii Y."/>
            <person name="Habara T."/>
            <person name="Sakai H."/>
            <person name="Sato Y."/>
            <person name="Wilson G."/>
            <person name="Kumar K."/>
            <person name="McCouch S."/>
            <person name="Juretic N."/>
            <person name="Hoen D."/>
            <person name="Wright S."/>
            <person name="Bruskiewich R."/>
            <person name="Bureau T."/>
            <person name="Miyao A."/>
            <person name="Hirochika H."/>
            <person name="Nishikawa T."/>
            <person name="Kadowaki K."/>
            <person name="Sugiura M."/>
            <person name="Burr B."/>
            <person name="Sasaki T."/>
        </authorList>
    </citation>
    <scope>NUCLEOTIDE SEQUENCE [LARGE SCALE GENOMIC DNA]</scope>
    <source>
        <strain evidence="2">cv. Nipponbare</strain>
    </source>
</reference>
<dbReference type="EMBL" id="AC132485">
    <property type="protein sequence ID" value="AAU03108.1"/>
    <property type="molecule type" value="Genomic_DNA"/>
</dbReference>
<protein>
    <submittedName>
        <fullName evidence="1">Uncharacterized protein</fullName>
    </submittedName>
</protein>
<proteinExistence type="predicted"/>